<dbReference type="EMBL" id="CP021109">
    <property type="protein sequence ID" value="ARP87164.1"/>
    <property type="molecule type" value="Genomic_DNA"/>
</dbReference>
<organism evidence="1 2">
    <name type="scientific">Bordetella genomosp. 9</name>
    <dbReference type="NCBI Taxonomy" id="1416803"/>
    <lineage>
        <taxon>Bacteria</taxon>
        <taxon>Pseudomonadati</taxon>
        <taxon>Pseudomonadota</taxon>
        <taxon>Betaproteobacteria</taxon>
        <taxon>Burkholderiales</taxon>
        <taxon>Alcaligenaceae</taxon>
        <taxon>Bordetella</taxon>
    </lineage>
</organism>
<proteinExistence type="predicted"/>
<dbReference type="Proteomes" id="UP000194139">
    <property type="component" value="Chromosome"/>
</dbReference>
<evidence type="ECO:0000313" key="1">
    <source>
        <dbReference type="EMBL" id="ARP87164.1"/>
    </source>
</evidence>
<keyword evidence="2" id="KW-1185">Reference proteome</keyword>
<dbReference type="AlphaFoldDB" id="A0A1W6Z1V1"/>
<reference evidence="1 2" key="1">
    <citation type="submission" date="2017-05" db="EMBL/GenBank/DDBJ databases">
        <title>Complete and WGS of Bordetella genogroups.</title>
        <authorList>
            <person name="Spilker T."/>
            <person name="LiPuma J."/>
        </authorList>
    </citation>
    <scope>NUCLEOTIDE SEQUENCE [LARGE SCALE GENOMIC DNA]</scope>
    <source>
        <strain evidence="1 2">AU17164</strain>
    </source>
</reference>
<sequence length="85" mass="8468">MGAGVGRGGSPGAGSRCALVSAFSRISSPTVAELGERGFSVLGAIGMVIPEVTETTIRQAVFPTAGPPGARRARSAGKALFAPLR</sequence>
<accession>A0A1W6Z1V1</accession>
<evidence type="ECO:0000313" key="2">
    <source>
        <dbReference type="Proteomes" id="UP000194139"/>
    </source>
</evidence>
<gene>
    <name evidence="1" type="ORF">CAL13_13805</name>
</gene>
<name>A0A1W6Z1V1_9BORD</name>
<protein>
    <submittedName>
        <fullName evidence="1">Uncharacterized protein</fullName>
    </submittedName>
</protein>